<keyword evidence="2" id="KW-1185">Reference proteome</keyword>
<dbReference type="Proteomes" id="UP000613030">
    <property type="component" value="Unassembled WGS sequence"/>
</dbReference>
<organism evidence="1 2">
    <name type="scientific">Chryseolinea lacunae</name>
    <dbReference type="NCBI Taxonomy" id="2801331"/>
    <lineage>
        <taxon>Bacteria</taxon>
        <taxon>Pseudomonadati</taxon>
        <taxon>Bacteroidota</taxon>
        <taxon>Cytophagia</taxon>
        <taxon>Cytophagales</taxon>
        <taxon>Fulvivirgaceae</taxon>
        <taxon>Chryseolinea</taxon>
    </lineage>
</organism>
<evidence type="ECO:0000313" key="2">
    <source>
        <dbReference type="Proteomes" id="UP000613030"/>
    </source>
</evidence>
<sequence>MKSILKGGAVSARLEAAHQINARSVHSGTLGLAIAIVTLLLSSCNGNDSRQAAELKKHPADSLAKPKVDIKVNRRYDEKGNMIGFDSTYTSYYSNISGDTARMDSLMGSFDRYFRADHSSFFRNQFDPLFFTDSTRYPDFFHDDFFMRRYELNDPYFRNMMRDMDSIKNSFYKEHREANKKPVK</sequence>
<proteinExistence type="predicted"/>
<dbReference type="RefSeq" id="WP_202006931.1">
    <property type="nucleotide sequence ID" value="NZ_JAERRB010000001.1"/>
</dbReference>
<name>A0ABS1KNZ4_9BACT</name>
<dbReference type="EMBL" id="JAERRB010000001">
    <property type="protein sequence ID" value="MBL0739971.1"/>
    <property type="molecule type" value="Genomic_DNA"/>
</dbReference>
<reference evidence="1 2" key="1">
    <citation type="submission" date="2021-01" db="EMBL/GenBank/DDBJ databases">
        <title>Chryseolinea sp. Jin1 Genome sequencing and assembly.</title>
        <authorList>
            <person name="Kim I."/>
        </authorList>
    </citation>
    <scope>NUCLEOTIDE SEQUENCE [LARGE SCALE GENOMIC DNA]</scope>
    <source>
        <strain evidence="1 2">Jin1</strain>
    </source>
</reference>
<evidence type="ECO:0000313" key="1">
    <source>
        <dbReference type="EMBL" id="MBL0739971.1"/>
    </source>
</evidence>
<gene>
    <name evidence="1" type="ORF">JI741_02015</name>
</gene>
<accession>A0ABS1KNZ4</accession>
<protein>
    <submittedName>
        <fullName evidence="1">Uncharacterized protein</fullName>
    </submittedName>
</protein>
<comment type="caution">
    <text evidence="1">The sequence shown here is derived from an EMBL/GenBank/DDBJ whole genome shotgun (WGS) entry which is preliminary data.</text>
</comment>